<protein>
    <submittedName>
        <fullName evidence="1">Uncharacterized protein</fullName>
    </submittedName>
</protein>
<dbReference type="OrthoDB" id="185373at2759"/>
<keyword evidence="2" id="KW-1185">Reference proteome</keyword>
<comment type="caution">
    <text evidence="1">The sequence shown here is derived from an EMBL/GenBank/DDBJ whole genome shotgun (WGS) entry which is preliminary data.</text>
</comment>
<reference evidence="1 2" key="1">
    <citation type="journal article" date="2020" name="Nat. Food">
        <title>A phased Vanilla planifolia genome enables genetic improvement of flavour and production.</title>
        <authorList>
            <person name="Hasing T."/>
            <person name="Tang H."/>
            <person name="Brym M."/>
            <person name="Khazi F."/>
            <person name="Huang T."/>
            <person name="Chambers A.H."/>
        </authorList>
    </citation>
    <scope>NUCLEOTIDE SEQUENCE [LARGE SCALE GENOMIC DNA]</scope>
    <source>
        <tissue evidence="1">Leaf</tissue>
    </source>
</reference>
<name>A0A835PBW8_VANPL</name>
<proteinExistence type="predicted"/>
<accession>A0A835PBW8</accession>
<dbReference type="Proteomes" id="UP000636800">
    <property type="component" value="Unassembled WGS sequence"/>
</dbReference>
<dbReference type="AlphaFoldDB" id="A0A835PBW8"/>
<dbReference type="EMBL" id="JADCNL010000128">
    <property type="protein sequence ID" value="KAG0450214.1"/>
    <property type="molecule type" value="Genomic_DNA"/>
</dbReference>
<sequence length="119" mass="13021">MQHCYASSITNLNGRLQISTRSNTPINIVSSISIDEIIALVKRKAIVVIISQEINLINKPLAQKSNKVLIKIARLIPTNGTIFGLSTYYPKIKGPTLNFPTSLFKSITKSQAPPGAFLN</sequence>
<evidence type="ECO:0000313" key="2">
    <source>
        <dbReference type="Proteomes" id="UP000636800"/>
    </source>
</evidence>
<organism evidence="1 2">
    <name type="scientific">Vanilla planifolia</name>
    <name type="common">Vanilla</name>
    <dbReference type="NCBI Taxonomy" id="51239"/>
    <lineage>
        <taxon>Eukaryota</taxon>
        <taxon>Viridiplantae</taxon>
        <taxon>Streptophyta</taxon>
        <taxon>Embryophyta</taxon>
        <taxon>Tracheophyta</taxon>
        <taxon>Spermatophyta</taxon>
        <taxon>Magnoliopsida</taxon>
        <taxon>Liliopsida</taxon>
        <taxon>Asparagales</taxon>
        <taxon>Orchidaceae</taxon>
        <taxon>Vanilloideae</taxon>
        <taxon>Vanilleae</taxon>
        <taxon>Vanilla</taxon>
    </lineage>
</organism>
<gene>
    <name evidence="1" type="ORF">HPP92_027008</name>
</gene>
<evidence type="ECO:0000313" key="1">
    <source>
        <dbReference type="EMBL" id="KAG0450214.1"/>
    </source>
</evidence>